<gene>
    <name evidence="2" type="ORF">H6G97_37900</name>
</gene>
<comment type="caution">
    <text evidence="2">The sequence shown here is derived from an EMBL/GenBank/DDBJ whole genome shotgun (WGS) entry which is preliminary data.</text>
</comment>
<keyword evidence="1" id="KW-1133">Transmembrane helix</keyword>
<accession>A0ABR8E025</accession>
<evidence type="ECO:0000313" key="2">
    <source>
        <dbReference type="EMBL" id="MBD2534904.1"/>
    </source>
</evidence>
<dbReference type="PANTHER" id="PTHR36109:SF2">
    <property type="entry name" value="MEMBRANE PROTEIN"/>
    <property type="match status" value="1"/>
</dbReference>
<sequence length="180" mass="19363">MNFSPVKNATGIISTHHAATQVLDELRAIDFPMQKISMFTLDSEDKKLHEENKTDKHPITPIEGAKAGAITGGTTGGFLALTAGLGVLIIPGFGPALAVESVVGTLLAGGVSAIFGSVYGAFQGWFAPERQARLCEASICQEEFLVKVEGTADEIWQGESILSCWGVREWHIYELSKRFP</sequence>
<proteinExistence type="predicted"/>
<evidence type="ECO:0008006" key="4">
    <source>
        <dbReference type="Google" id="ProtNLM"/>
    </source>
</evidence>
<dbReference type="Proteomes" id="UP000623440">
    <property type="component" value="Unassembled WGS sequence"/>
</dbReference>
<feature type="transmembrane region" description="Helical" evidence="1">
    <location>
        <begin position="102"/>
        <end position="122"/>
    </location>
</feature>
<keyword evidence="1" id="KW-0472">Membrane</keyword>
<organism evidence="2 3">
    <name type="scientific">Nostoc flagelliforme FACHB-838</name>
    <dbReference type="NCBI Taxonomy" id="2692904"/>
    <lineage>
        <taxon>Bacteria</taxon>
        <taxon>Bacillati</taxon>
        <taxon>Cyanobacteriota</taxon>
        <taxon>Cyanophyceae</taxon>
        <taxon>Nostocales</taxon>
        <taxon>Nostocaceae</taxon>
        <taxon>Nostoc</taxon>
    </lineage>
</organism>
<protein>
    <recommendedName>
        <fullName evidence="4">DUF3341 domain-containing protein</fullName>
    </recommendedName>
</protein>
<dbReference type="InterPro" id="IPR052948">
    <property type="entry name" value="Low_temp-induced_all0457"/>
</dbReference>
<reference evidence="2 3" key="1">
    <citation type="journal article" date="2020" name="ISME J.">
        <title>Comparative genomics reveals insights into cyanobacterial evolution and habitat adaptation.</title>
        <authorList>
            <person name="Chen M.Y."/>
            <person name="Teng W.K."/>
            <person name="Zhao L."/>
            <person name="Hu C.X."/>
            <person name="Zhou Y.K."/>
            <person name="Han B.P."/>
            <person name="Song L.R."/>
            <person name="Shu W.S."/>
        </authorList>
    </citation>
    <scope>NUCLEOTIDE SEQUENCE [LARGE SCALE GENOMIC DNA]</scope>
    <source>
        <strain evidence="2 3">FACHB-838</strain>
    </source>
</reference>
<dbReference type="EMBL" id="JACJSI010000210">
    <property type="protein sequence ID" value="MBD2534904.1"/>
    <property type="molecule type" value="Genomic_DNA"/>
</dbReference>
<dbReference type="PANTHER" id="PTHR36109">
    <property type="entry name" value="MEMBRANE PROTEIN-RELATED"/>
    <property type="match status" value="1"/>
</dbReference>
<evidence type="ECO:0000313" key="3">
    <source>
        <dbReference type="Proteomes" id="UP000623440"/>
    </source>
</evidence>
<evidence type="ECO:0000256" key="1">
    <source>
        <dbReference type="SAM" id="Phobius"/>
    </source>
</evidence>
<name>A0ABR8E025_9NOSO</name>
<keyword evidence="1" id="KW-0812">Transmembrane</keyword>
<dbReference type="RefSeq" id="WP_190945782.1">
    <property type="nucleotide sequence ID" value="NZ_JACJSI010000210.1"/>
</dbReference>
<keyword evidence="3" id="KW-1185">Reference proteome</keyword>
<feature type="transmembrane region" description="Helical" evidence="1">
    <location>
        <begin position="67"/>
        <end position="90"/>
    </location>
</feature>